<sequence>MGTLEESWAARLAKERRTGPEGKPSSQKSPWRAVVGSRPGVDGISSLGKY</sequence>
<name>A0A154P3Z4_DUFNO</name>
<reference evidence="2 3" key="1">
    <citation type="submission" date="2015-07" db="EMBL/GenBank/DDBJ databases">
        <title>The genome of Dufourea novaeangliae.</title>
        <authorList>
            <person name="Pan H."/>
            <person name="Kapheim K."/>
        </authorList>
    </citation>
    <scope>NUCLEOTIDE SEQUENCE [LARGE SCALE GENOMIC DNA]</scope>
    <source>
        <strain evidence="2">0120121106</strain>
        <tissue evidence="2">Whole body</tissue>
    </source>
</reference>
<dbReference type="Proteomes" id="UP000076502">
    <property type="component" value="Unassembled WGS sequence"/>
</dbReference>
<protein>
    <submittedName>
        <fullName evidence="2">Uncharacterized protein</fullName>
    </submittedName>
</protein>
<dbReference type="AlphaFoldDB" id="A0A154P3Z4"/>
<keyword evidence="3" id="KW-1185">Reference proteome</keyword>
<feature type="region of interest" description="Disordered" evidence="1">
    <location>
        <begin position="1"/>
        <end position="50"/>
    </location>
</feature>
<dbReference type="EMBL" id="KQ434809">
    <property type="protein sequence ID" value="KZC06553.1"/>
    <property type="molecule type" value="Genomic_DNA"/>
</dbReference>
<evidence type="ECO:0000313" key="2">
    <source>
        <dbReference type="EMBL" id="KZC06553.1"/>
    </source>
</evidence>
<evidence type="ECO:0000256" key="1">
    <source>
        <dbReference type="SAM" id="MobiDB-lite"/>
    </source>
</evidence>
<evidence type="ECO:0000313" key="3">
    <source>
        <dbReference type="Proteomes" id="UP000076502"/>
    </source>
</evidence>
<organism evidence="2 3">
    <name type="scientific">Dufourea novaeangliae</name>
    <name type="common">Sweat bee</name>
    <dbReference type="NCBI Taxonomy" id="178035"/>
    <lineage>
        <taxon>Eukaryota</taxon>
        <taxon>Metazoa</taxon>
        <taxon>Ecdysozoa</taxon>
        <taxon>Arthropoda</taxon>
        <taxon>Hexapoda</taxon>
        <taxon>Insecta</taxon>
        <taxon>Pterygota</taxon>
        <taxon>Neoptera</taxon>
        <taxon>Endopterygota</taxon>
        <taxon>Hymenoptera</taxon>
        <taxon>Apocrita</taxon>
        <taxon>Aculeata</taxon>
        <taxon>Apoidea</taxon>
        <taxon>Anthophila</taxon>
        <taxon>Halictidae</taxon>
        <taxon>Rophitinae</taxon>
        <taxon>Dufourea</taxon>
    </lineage>
</organism>
<gene>
    <name evidence="2" type="ORF">WN55_10464</name>
</gene>
<proteinExistence type="predicted"/>
<accession>A0A154P3Z4</accession>